<evidence type="ECO:0000313" key="2">
    <source>
        <dbReference type="EMBL" id="QLH82001.1"/>
    </source>
</evidence>
<dbReference type="EMBL" id="CP058909">
    <property type="protein sequence ID" value="QLH82001.1"/>
    <property type="molecule type" value="Genomic_DNA"/>
</dbReference>
<keyword evidence="1" id="KW-0472">Membrane</keyword>
<dbReference type="OrthoDB" id="200004at2157"/>
<accession>A0A7D5P8M9</accession>
<gene>
    <name evidence="2" type="ORF">HZS54_10385</name>
</gene>
<keyword evidence="1" id="KW-1133">Transmembrane helix</keyword>
<evidence type="ECO:0000256" key="1">
    <source>
        <dbReference type="SAM" id="Phobius"/>
    </source>
</evidence>
<dbReference type="KEGG" id="hpel:HZS54_10385"/>
<feature type="transmembrane region" description="Helical" evidence="1">
    <location>
        <begin position="33"/>
        <end position="53"/>
    </location>
</feature>
<sequence length="91" mass="9733">MINNGSEIVCRRCEEDIPRNADRCPHCGASIRGVWGAVIAVAFGLLLLVGSLFEIGSLWPYALFGALAASGGGYLLWNRQQRIQAAGSKKA</sequence>
<dbReference type="GeneID" id="56083000"/>
<protein>
    <submittedName>
        <fullName evidence="2">Uncharacterized protein</fullName>
    </submittedName>
</protein>
<evidence type="ECO:0000313" key="3">
    <source>
        <dbReference type="Proteomes" id="UP000509346"/>
    </source>
</evidence>
<keyword evidence="3" id="KW-1185">Reference proteome</keyword>
<dbReference type="RefSeq" id="WP_179922469.1">
    <property type="nucleotide sequence ID" value="NZ_CP058909.1"/>
</dbReference>
<feature type="transmembrane region" description="Helical" evidence="1">
    <location>
        <begin position="59"/>
        <end position="77"/>
    </location>
</feature>
<name>A0A7D5P8M9_9EURY</name>
<dbReference type="AlphaFoldDB" id="A0A7D5P8M9"/>
<proteinExistence type="predicted"/>
<organism evidence="2 3">
    <name type="scientific">Halosimplex pelagicum</name>
    <dbReference type="NCBI Taxonomy" id="869886"/>
    <lineage>
        <taxon>Archaea</taxon>
        <taxon>Methanobacteriati</taxon>
        <taxon>Methanobacteriota</taxon>
        <taxon>Stenosarchaea group</taxon>
        <taxon>Halobacteria</taxon>
        <taxon>Halobacteriales</taxon>
        <taxon>Haloarculaceae</taxon>
        <taxon>Halosimplex</taxon>
    </lineage>
</organism>
<dbReference type="Proteomes" id="UP000509346">
    <property type="component" value="Chromosome"/>
</dbReference>
<reference evidence="2 3" key="1">
    <citation type="submission" date="2020-07" db="EMBL/GenBank/DDBJ databases">
        <title>Halosimplex litoreum sp. nov. and Halosimplex rubrum sp. nov., isolated from different salt environments.</title>
        <authorList>
            <person name="Cui H."/>
        </authorList>
    </citation>
    <scope>NUCLEOTIDE SEQUENCE [LARGE SCALE GENOMIC DNA]</scope>
    <source>
        <strain evidence="2 3">R2</strain>
    </source>
</reference>
<keyword evidence="1" id="KW-0812">Transmembrane</keyword>